<organism evidence="2 3">
    <name type="scientific">Suillus fuscotomentosus</name>
    <dbReference type="NCBI Taxonomy" id="1912939"/>
    <lineage>
        <taxon>Eukaryota</taxon>
        <taxon>Fungi</taxon>
        <taxon>Dikarya</taxon>
        <taxon>Basidiomycota</taxon>
        <taxon>Agaricomycotina</taxon>
        <taxon>Agaricomycetes</taxon>
        <taxon>Agaricomycetidae</taxon>
        <taxon>Boletales</taxon>
        <taxon>Suillineae</taxon>
        <taxon>Suillaceae</taxon>
        <taxon>Suillus</taxon>
    </lineage>
</organism>
<dbReference type="RefSeq" id="XP_041218013.1">
    <property type="nucleotide sequence ID" value="XM_041368527.1"/>
</dbReference>
<feature type="region of interest" description="Disordered" evidence="1">
    <location>
        <begin position="186"/>
        <end position="235"/>
    </location>
</feature>
<dbReference type="GeneID" id="64662825"/>
<dbReference type="InterPro" id="IPR046521">
    <property type="entry name" value="DUF6698"/>
</dbReference>
<dbReference type="Proteomes" id="UP001195769">
    <property type="component" value="Unassembled WGS sequence"/>
</dbReference>
<evidence type="ECO:0000256" key="1">
    <source>
        <dbReference type="SAM" id="MobiDB-lite"/>
    </source>
</evidence>
<comment type="caution">
    <text evidence="2">The sequence shown here is derived from an EMBL/GenBank/DDBJ whole genome shotgun (WGS) entry which is preliminary data.</text>
</comment>
<keyword evidence="3" id="KW-1185">Reference proteome</keyword>
<accession>A0AAD4HDD3</accession>
<proteinExistence type="predicted"/>
<dbReference type="Pfam" id="PF20414">
    <property type="entry name" value="DUF6698"/>
    <property type="match status" value="1"/>
</dbReference>
<feature type="compositionally biased region" description="Basic and acidic residues" evidence="1">
    <location>
        <begin position="574"/>
        <end position="589"/>
    </location>
</feature>
<reference evidence="2" key="1">
    <citation type="journal article" date="2020" name="New Phytol.">
        <title>Comparative genomics reveals dynamic genome evolution in host specialist ectomycorrhizal fungi.</title>
        <authorList>
            <person name="Lofgren L.A."/>
            <person name="Nguyen N.H."/>
            <person name="Vilgalys R."/>
            <person name="Ruytinx J."/>
            <person name="Liao H.L."/>
            <person name="Branco S."/>
            <person name="Kuo A."/>
            <person name="LaButti K."/>
            <person name="Lipzen A."/>
            <person name="Andreopoulos W."/>
            <person name="Pangilinan J."/>
            <person name="Riley R."/>
            <person name="Hundley H."/>
            <person name="Na H."/>
            <person name="Barry K."/>
            <person name="Grigoriev I.V."/>
            <person name="Stajich J.E."/>
            <person name="Kennedy P.G."/>
        </authorList>
    </citation>
    <scope>NUCLEOTIDE SEQUENCE</scope>
    <source>
        <strain evidence="2">FC203</strain>
    </source>
</reference>
<sequence>MLDSQTADDEDTLPVLIGFHKRSISLDSQNTEDKLEELRKKFVGEIDLPENMVNVLWTFLQASHQDLHSIGRWLSAADNPEDSHNIGRWLSVADDLEDSHNIGCTQDGTTTGPMPQQAWIDGIPQLSEPAIASKPTCSPLTLTSRIPPTPNTSLMPWRLPGLMFSNERINRDEGISLIDIMPQQAPHHVVQSDASESDFDDLDSPSLTAGISSTASRQSSETVSNSRRQQSHGDVEIVRRLQLENQALKNDNRTLGEKNKTLLSNQRRCSSGQVPDELKVFDVELSTFSRKYKIVAEMFPPEHHILKLPVLNHPPAIISRNRYASKSAEELGLVTELYSLLPDHLHQFVPTSHFQLLLEQQLQGGRSSEIGKLRVMAGRIFSLNPSYFDIGFTNQDTIPEIQKMLGTGPGNHSTLLKFPPVLFMRQERDPTMSTVFGNWEPLSKAIRIVMFGKNSLDIAGWPRAKCNARKWGITSCTPGLLAWGWVALIFILSPDTSFTKDGVGVKSHLPYAAMFAAYKQLWVTLWEEPRILSICRQIDRHVWQSTSSSNIVTSDAEGEDLTSDLMRLALANAGHEDRESDSPTTDGHRVSLVPPSSPTLALAAPPAFPLTALAPAITPAVETTATVTPPAPVALAADENPSSS</sequence>
<feature type="compositionally biased region" description="Polar residues" evidence="1">
    <location>
        <begin position="205"/>
        <end position="228"/>
    </location>
</feature>
<dbReference type="AlphaFoldDB" id="A0AAD4HDD3"/>
<gene>
    <name evidence="2" type="ORF">F5891DRAFT_1197775</name>
</gene>
<dbReference type="EMBL" id="JABBWK010000131">
    <property type="protein sequence ID" value="KAG1890747.1"/>
    <property type="molecule type" value="Genomic_DNA"/>
</dbReference>
<name>A0AAD4HDD3_9AGAM</name>
<feature type="region of interest" description="Disordered" evidence="1">
    <location>
        <begin position="573"/>
        <end position="596"/>
    </location>
</feature>
<evidence type="ECO:0000313" key="3">
    <source>
        <dbReference type="Proteomes" id="UP001195769"/>
    </source>
</evidence>
<protein>
    <submittedName>
        <fullName evidence="2">Uncharacterized protein</fullName>
    </submittedName>
</protein>
<evidence type="ECO:0000313" key="2">
    <source>
        <dbReference type="EMBL" id="KAG1890747.1"/>
    </source>
</evidence>